<dbReference type="PANTHER" id="PTHR11786:SF0">
    <property type="entry name" value="ARYLAMINE N-ACETYLTRANSFERASE 4-RELATED"/>
    <property type="match status" value="1"/>
</dbReference>
<evidence type="ECO:0000256" key="1">
    <source>
        <dbReference type="ARBA" id="ARBA00006547"/>
    </source>
</evidence>
<accession>A0ABS3P1H2</accession>
<proteinExistence type="inferred from homology"/>
<comment type="caution">
    <text evidence="3">The sequence shown here is derived from an EMBL/GenBank/DDBJ whole genome shotgun (WGS) entry which is preliminary data.</text>
</comment>
<gene>
    <name evidence="3" type="ORF">J4P90_17795</name>
</gene>
<dbReference type="Gene3D" id="3.30.2140.20">
    <property type="match status" value="1"/>
</dbReference>
<keyword evidence="4" id="KW-1185">Reference proteome</keyword>
<comment type="similarity">
    <text evidence="1 2">Belongs to the arylamine N-acetyltransferase family.</text>
</comment>
<dbReference type="PRINTS" id="PR01543">
    <property type="entry name" value="ANATRNSFRASE"/>
</dbReference>
<protein>
    <submittedName>
        <fullName evidence="3">Arylamine N-acetyltransferase</fullName>
    </submittedName>
</protein>
<evidence type="ECO:0000313" key="3">
    <source>
        <dbReference type="EMBL" id="MBO1627053.1"/>
    </source>
</evidence>
<dbReference type="PANTHER" id="PTHR11786">
    <property type="entry name" value="N-HYDROXYARYLAMINE O-ACETYLTRANSFERASE"/>
    <property type="match status" value="1"/>
</dbReference>
<dbReference type="EMBL" id="JAGDQJ010000020">
    <property type="protein sequence ID" value="MBO1627053.1"/>
    <property type="molecule type" value="Genomic_DNA"/>
</dbReference>
<dbReference type="InterPro" id="IPR001447">
    <property type="entry name" value="Arylamine_N-AcTrfase"/>
</dbReference>
<dbReference type="SUPFAM" id="SSF54001">
    <property type="entry name" value="Cysteine proteinases"/>
    <property type="match status" value="1"/>
</dbReference>
<organism evidence="3 4">
    <name type="scientific">Bacillus arachidis</name>
    <dbReference type="NCBI Taxonomy" id="2819290"/>
    <lineage>
        <taxon>Bacteria</taxon>
        <taxon>Bacillati</taxon>
        <taxon>Bacillota</taxon>
        <taxon>Bacilli</taxon>
        <taxon>Bacillales</taxon>
        <taxon>Bacillaceae</taxon>
        <taxon>Bacillus</taxon>
    </lineage>
</organism>
<reference evidence="3 4" key="1">
    <citation type="submission" date="2021-03" db="EMBL/GenBank/DDBJ databases">
        <title>Identification of novel Bacillus strains.</title>
        <authorList>
            <person name="Xiao Z."/>
            <person name="Li Y."/>
            <person name="Shen J."/>
        </authorList>
    </citation>
    <scope>NUCLEOTIDE SEQUENCE [LARGE SCALE GENOMIC DNA]</scope>
    <source>
        <strain evidence="3 4">SY8</strain>
    </source>
</reference>
<dbReference type="Pfam" id="PF00797">
    <property type="entry name" value="Acetyltransf_2"/>
    <property type="match status" value="1"/>
</dbReference>
<dbReference type="Proteomes" id="UP000677611">
    <property type="component" value="Unassembled WGS sequence"/>
</dbReference>
<dbReference type="InterPro" id="IPR038765">
    <property type="entry name" value="Papain-like_cys_pep_sf"/>
</dbReference>
<dbReference type="InterPro" id="IPR053710">
    <property type="entry name" value="Arylamine_NAT_domain_sf"/>
</dbReference>
<evidence type="ECO:0000256" key="2">
    <source>
        <dbReference type="RuleBase" id="RU003452"/>
    </source>
</evidence>
<name>A0ABS3P1H2_9BACI</name>
<evidence type="ECO:0000313" key="4">
    <source>
        <dbReference type="Proteomes" id="UP000677611"/>
    </source>
</evidence>
<sequence>MTDLQKQFFSRVKIEAKESISFEELGEILYAMAQAIPFENLDIIQGTVKEISRENLQEKILVNNRGGLCYELNPTMYYFLKDCGFDVHLVSGTVYNATSATWAVDSGHVATVLKHNNKLYLIEVGFGAYLPISPVPFSGEAVHSVTGDYRIRKETTTKGNYILEMKKNTEFLDVASSEEWTLGYAFYIEEVDERKLNEAQKIIVEHTDSPFNKVPLIVKLTPDGHASLTKDSFTVTKQGKKRKEEITKEQYSNLLHATFGIQL</sequence>
<dbReference type="RefSeq" id="WP_208018512.1">
    <property type="nucleotide sequence ID" value="NZ_JAGDQJ010000020.1"/>
</dbReference>